<dbReference type="AlphaFoldDB" id="A0A2S4K0U3"/>
<proteinExistence type="predicted"/>
<protein>
    <recommendedName>
        <fullName evidence="1">N-acetyltransferase domain-containing protein</fullName>
    </recommendedName>
</protein>
<evidence type="ECO:0000313" key="3">
    <source>
        <dbReference type="Proteomes" id="UP000237350"/>
    </source>
</evidence>
<comment type="caution">
    <text evidence="2">The sequence shown here is derived from an EMBL/GenBank/DDBJ whole genome shotgun (WGS) entry which is preliminary data.</text>
</comment>
<name>A0A2S4K0U3_9SPIO</name>
<dbReference type="Proteomes" id="UP000237350">
    <property type="component" value="Unassembled WGS sequence"/>
</dbReference>
<sequence>MSRSPEFVVKSPAMDIVIHSLSDVGPDQRRRLCEGARGIFWDTAEVKDFSSETEREGFIYKYFSYYMEREPELFFCAFSDHQVFGYICGVADTRQHQELYRCADHIPLFDDLYGEYPAHLHINLAAESRGKGLGGRLIEALEGALRTTGEAWGLHLVTSEGARNAGFYRKNGFTHEVCRGILPEEPRMLFMGKKL</sequence>
<evidence type="ECO:0000313" key="2">
    <source>
        <dbReference type="EMBL" id="POR05381.1"/>
    </source>
</evidence>
<evidence type="ECO:0000259" key="1">
    <source>
        <dbReference type="PROSITE" id="PS51186"/>
    </source>
</evidence>
<keyword evidence="3" id="KW-1185">Reference proteome</keyword>
<dbReference type="Gene3D" id="3.40.630.30">
    <property type="match status" value="2"/>
</dbReference>
<dbReference type="EMBL" id="LPWH01000003">
    <property type="protein sequence ID" value="POR05381.1"/>
    <property type="molecule type" value="Genomic_DNA"/>
</dbReference>
<reference evidence="3" key="1">
    <citation type="submission" date="2015-12" db="EMBL/GenBank/DDBJ databases">
        <authorList>
            <person name="Lodha T.D."/>
            <person name="Chintalapati S."/>
            <person name="Chintalapati V.R."/>
            <person name="Sravanthi T."/>
        </authorList>
    </citation>
    <scope>NUCLEOTIDE SEQUENCE [LARGE SCALE GENOMIC DNA]</scope>
    <source>
        <strain evidence="3">JC133</strain>
    </source>
</reference>
<dbReference type="GO" id="GO:0016747">
    <property type="term" value="F:acyltransferase activity, transferring groups other than amino-acyl groups"/>
    <property type="evidence" value="ECO:0007669"/>
    <property type="project" value="InterPro"/>
</dbReference>
<organism evidence="2 3">
    <name type="scientific">Alkalispirochaeta sphaeroplastigenens</name>
    <dbReference type="NCBI Taxonomy" id="1187066"/>
    <lineage>
        <taxon>Bacteria</taxon>
        <taxon>Pseudomonadati</taxon>
        <taxon>Spirochaetota</taxon>
        <taxon>Spirochaetia</taxon>
        <taxon>Spirochaetales</taxon>
        <taxon>Spirochaetaceae</taxon>
        <taxon>Alkalispirochaeta</taxon>
    </lineage>
</organism>
<dbReference type="InterPro" id="IPR016181">
    <property type="entry name" value="Acyl_CoA_acyltransferase"/>
</dbReference>
<gene>
    <name evidence="2" type="ORF">AU468_01515</name>
</gene>
<accession>A0A2S4K0U3</accession>
<feature type="domain" description="N-acetyltransferase" evidence="1">
    <location>
        <begin position="30"/>
        <end position="195"/>
    </location>
</feature>
<dbReference type="SUPFAM" id="SSF55729">
    <property type="entry name" value="Acyl-CoA N-acyltransferases (Nat)"/>
    <property type="match status" value="1"/>
</dbReference>
<dbReference type="Pfam" id="PF13508">
    <property type="entry name" value="Acetyltransf_7"/>
    <property type="match status" value="1"/>
</dbReference>
<dbReference type="PROSITE" id="PS51186">
    <property type="entry name" value="GNAT"/>
    <property type="match status" value="1"/>
</dbReference>
<dbReference type="InterPro" id="IPR000182">
    <property type="entry name" value="GNAT_dom"/>
</dbReference>